<dbReference type="KEGG" id="tse:THMIRHAS_19430"/>
<dbReference type="PANTHER" id="PTHR34039:SF1">
    <property type="entry name" value="UPF0102 PROTEIN YRAN"/>
    <property type="match status" value="1"/>
</dbReference>
<dbReference type="GO" id="GO:0003676">
    <property type="term" value="F:nucleic acid binding"/>
    <property type="evidence" value="ECO:0007669"/>
    <property type="project" value="InterPro"/>
</dbReference>
<accession>A0A6F8PX76</accession>
<dbReference type="SUPFAM" id="SSF52980">
    <property type="entry name" value="Restriction endonuclease-like"/>
    <property type="match status" value="1"/>
</dbReference>
<dbReference type="InterPro" id="IPR011856">
    <property type="entry name" value="tRNA_endonuc-like_dom_sf"/>
</dbReference>
<gene>
    <name evidence="3" type="ORF">THMIRHAS_19430</name>
</gene>
<dbReference type="InterPro" id="IPR003509">
    <property type="entry name" value="UPF0102_YraN-like"/>
</dbReference>
<keyword evidence="4" id="KW-1185">Reference proteome</keyword>
<dbReference type="NCBIfam" id="NF009150">
    <property type="entry name" value="PRK12497.1-3"/>
    <property type="match status" value="1"/>
</dbReference>
<evidence type="ECO:0000256" key="1">
    <source>
        <dbReference type="ARBA" id="ARBA00006738"/>
    </source>
</evidence>
<dbReference type="HAMAP" id="MF_00048">
    <property type="entry name" value="UPF0102"/>
    <property type="match status" value="1"/>
</dbReference>
<proteinExistence type="inferred from homology"/>
<sequence>MGKSLGLLEQIKAKLSQPKTRQQAGRVLSKWLGQQKEKQALDYLQKNGVISIAQNFRCDQYQKGEIDLIGLDTSKQILIFFEVKYRKNSLYGHPTETLSAAQQQRIRRCAQVFLQKQPQYQNHDCRFDVISFIGDKPPEWIKNAF</sequence>
<reference evidence="4" key="1">
    <citation type="submission" date="2019-11" db="EMBL/GenBank/DDBJ databases">
        <title>Isolation and characterization of two novel species in the genus Thiomicrorhabdus.</title>
        <authorList>
            <person name="Mochizuki J."/>
            <person name="Kojima H."/>
            <person name="Fukui M."/>
        </authorList>
    </citation>
    <scope>NUCLEOTIDE SEQUENCE [LARGE SCALE GENOMIC DNA]</scope>
    <source>
        <strain evidence="4">aks77</strain>
    </source>
</reference>
<dbReference type="EMBL" id="AP021889">
    <property type="protein sequence ID" value="BBP46570.1"/>
    <property type="molecule type" value="Genomic_DNA"/>
</dbReference>
<evidence type="ECO:0000313" key="4">
    <source>
        <dbReference type="Proteomes" id="UP000501726"/>
    </source>
</evidence>
<organism evidence="3 4">
    <name type="scientific">Thiosulfatimonas sediminis</name>
    <dbReference type="NCBI Taxonomy" id="2675054"/>
    <lineage>
        <taxon>Bacteria</taxon>
        <taxon>Pseudomonadati</taxon>
        <taxon>Pseudomonadota</taxon>
        <taxon>Gammaproteobacteria</taxon>
        <taxon>Thiotrichales</taxon>
        <taxon>Piscirickettsiaceae</taxon>
        <taxon>Thiosulfatimonas</taxon>
    </lineage>
</organism>
<evidence type="ECO:0000313" key="3">
    <source>
        <dbReference type="EMBL" id="BBP46570.1"/>
    </source>
</evidence>
<dbReference type="Pfam" id="PF02021">
    <property type="entry name" value="UPF0102"/>
    <property type="match status" value="1"/>
</dbReference>
<dbReference type="PANTHER" id="PTHR34039">
    <property type="entry name" value="UPF0102 PROTEIN YRAN"/>
    <property type="match status" value="1"/>
</dbReference>
<protein>
    <recommendedName>
        <fullName evidence="2">UPF0102 protein THMIRHAS_19430</fullName>
    </recommendedName>
</protein>
<dbReference type="NCBIfam" id="TIGR00252">
    <property type="entry name" value="YraN family protein"/>
    <property type="match status" value="1"/>
</dbReference>
<comment type="similarity">
    <text evidence="1 2">Belongs to the UPF0102 family.</text>
</comment>
<dbReference type="RefSeq" id="WP_173273334.1">
    <property type="nucleotide sequence ID" value="NZ_AP021889.1"/>
</dbReference>
<evidence type="ECO:0000256" key="2">
    <source>
        <dbReference type="HAMAP-Rule" id="MF_00048"/>
    </source>
</evidence>
<name>A0A6F8PX76_9GAMM</name>
<dbReference type="Gene3D" id="3.40.1350.10">
    <property type="match status" value="1"/>
</dbReference>
<dbReference type="AlphaFoldDB" id="A0A6F8PX76"/>
<dbReference type="InterPro" id="IPR011335">
    <property type="entry name" value="Restrct_endonuc-II-like"/>
</dbReference>
<dbReference type="Proteomes" id="UP000501726">
    <property type="component" value="Chromosome"/>
</dbReference>